<accession>A0A1W6Z797</accession>
<proteinExistence type="predicted"/>
<evidence type="ECO:0000313" key="1">
    <source>
        <dbReference type="EMBL" id="ARP93132.1"/>
    </source>
</evidence>
<dbReference type="EMBL" id="CP021111">
    <property type="protein sequence ID" value="ARP93132.1"/>
    <property type="molecule type" value="Genomic_DNA"/>
</dbReference>
<evidence type="ECO:0008006" key="3">
    <source>
        <dbReference type="Google" id="ProtNLM"/>
    </source>
</evidence>
<organism evidence="1 2">
    <name type="scientific">Bordetella genomosp. 13</name>
    <dbReference type="NCBI Taxonomy" id="463040"/>
    <lineage>
        <taxon>Bacteria</taxon>
        <taxon>Pseudomonadati</taxon>
        <taxon>Pseudomonadota</taxon>
        <taxon>Betaproteobacteria</taxon>
        <taxon>Burkholderiales</taxon>
        <taxon>Alcaligenaceae</taxon>
        <taxon>Bordetella</taxon>
    </lineage>
</organism>
<dbReference type="InterPro" id="IPR028082">
    <property type="entry name" value="Peripla_BP_I"/>
</dbReference>
<gene>
    <name evidence="1" type="ORF">CAL15_01265</name>
</gene>
<evidence type="ECO:0000313" key="2">
    <source>
        <dbReference type="Proteomes" id="UP000194161"/>
    </source>
</evidence>
<name>A0A1W6Z797_9BORD</name>
<dbReference type="STRING" id="463040.CAL15_01265"/>
<keyword evidence="2" id="KW-1185">Reference proteome</keyword>
<dbReference type="RefSeq" id="WP_086076969.1">
    <property type="nucleotide sequence ID" value="NZ_CP021111.1"/>
</dbReference>
<dbReference type="OrthoDB" id="6497321at2"/>
<protein>
    <recommendedName>
        <fullName evidence="3">Arylsulfatase</fullName>
    </recommendedName>
</protein>
<dbReference type="Proteomes" id="UP000194161">
    <property type="component" value="Chromosome"/>
</dbReference>
<dbReference type="KEGG" id="bgm:CAL15_01265"/>
<dbReference type="SUPFAM" id="SSF53822">
    <property type="entry name" value="Periplasmic binding protein-like I"/>
    <property type="match status" value="1"/>
</dbReference>
<sequence length="209" mass="22050">MRISFLHTIESNQAVFDAVALQEGLTATRHAVRADLRQAIVQQSTPSADIRRQIQDALGALAMDADAVIVSCAILGPAVDAIQDFPTPVIRADIALADAAARGGKDIVVLCAVESTIEANEALFGRYAAQTGSRVTVLLVPEAWDLFQRGQAQACLQACAQAAQDAYEHGADVVAFAHPWMAPAAQLVSGERRPMHGAEAAIRAAGKKN</sequence>
<reference evidence="1 2" key="1">
    <citation type="submission" date="2017-05" db="EMBL/GenBank/DDBJ databases">
        <title>Complete and WGS of Bordetella genogroups.</title>
        <authorList>
            <person name="Spilker T."/>
            <person name="LiPuma J."/>
        </authorList>
    </citation>
    <scope>NUCLEOTIDE SEQUENCE [LARGE SCALE GENOMIC DNA]</scope>
    <source>
        <strain evidence="1 2">AU7206</strain>
    </source>
</reference>
<dbReference type="AlphaFoldDB" id="A0A1W6Z797"/>